<dbReference type="Proteomes" id="UP000321750">
    <property type="component" value="Unassembled WGS sequence"/>
</dbReference>
<accession>A0A512JS10</accession>
<evidence type="ECO:0000313" key="1">
    <source>
        <dbReference type="EMBL" id="GEP12740.1"/>
    </source>
</evidence>
<protein>
    <submittedName>
        <fullName evidence="1">Uncharacterized protein</fullName>
    </submittedName>
</protein>
<sequence length="70" mass="7658">MTAGGSAPIIYPDAPSKKVRFCPKLLRRAACGQYHASDYGHWILLTPWVPTTTLPTRLPITQPQRVAAIG</sequence>
<organism evidence="1 2">
    <name type="scientific">Methylobacterium gnaphalii</name>
    <dbReference type="NCBI Taxonomy" id="1010610"/>
    <lineage>
        <taxon>Bacteria</taxon>
        <taxon>Pseudomonadati</taxon>
        <taxon>Pseudomonadota</taxon>
        <taxon>Alphaproteobacteria</taxon>
        <taxon>Hyphomicrobiales</taxon>
        <taxon>Methylobacteriaceae</taxon>
        <taxon>Methylobacterium</taxon>
    </lineage>
</organism>
<dbReference type="EMBL" id="BJZV01000065">
    <property type="protein sequence ID" value="GEP12740.1"/>
    <property type="molecule type" value="Genomic_DNA"/>
</dbReference>
<keyword evidence="2" id="KW-1185">Reference proteome</keyword>
<proteinExistence type="predicted"/>
<gene>
    <name evidence="1" type="ORF">MGN01_45850</name>
</gene>
<name>A0A512JS10_9HYPH</name>
<dbReference type="AlphaFoldDB" id="A0A512JS10"/>
<evidence type="ECO:0000313" key="2">
    <source>
        <dbReference type="Proteomes" id="UP000321750"/>
    </source>
</evidence>
<reference evidence="1 2" key="1">
    <citation type="submission" date="2019-07" db="EMBL/GenBank/DDBJ databases">
        <title>Whole genome shotgun sequence of Methylobacterium gnaphalii NBRC 107716.</title>
        <authorList>
            <person name="Hosoyama A."/>
            <person name="Uohara A."/>
            <person name="Ohji S."/>
            <person name="Ichikawa N."/>
        </authorList>
    </citation>
    <scope>NUCLEOTIDE SEQUENCE [LARGE SCALE GENOMIC DNA]</scope>
    <source>
        <strain evidence="1 2">NBRC 107716</strain>
    </source>
</reference>
<comment type="caution">
    <text evidence="1">The sequence shown here is derived from an EMBL/GenBank/DDBJ whole genome shotgun (WGS) entry which is preliminary data.</text>
</comment>